<organism evidence="1 2">
    <name type="scientific">Staurois parvus</name>
    <dbReference type="NCBI Taxonomy" id="386267"/>
    <lineage>
        <taxon>Eukaryota</taxon>
        <taxon>Metazoa</taxon>
        <taxon>Chordata</taxon>
        <taxon>Craniata</taxon>
        <taxon>Vertebrata</taxon>
        <taxon>Euteleostomi</taxon>
        <taxon>Amphibia</taxon>
        <taxon>Batrachia</taxon>
        <taxon>Anura</taxon>
        <taxon>Neobatrachia</taxon>
        <taxon>Ranoidea</taxon>
        <taxon>Ranidae</taxon>
        <taxon>Staurois</taxon>
    </lineage>
</organism>
<sequence>MSVPKAVTPSYTRLTMRRCIGSPCSTYLVLRSRDVSPAASPAISSG</sequence>
<evidence type="ECO:0000313" key="1">
    <source>
        <dbReference type="EMBL" id="CAI9576946.1"/>
    </source>
</evidence>
<accession>A0ABN9E020</accession>
<keyword evidence="2" id="KW-1185">Reference proteome</keyword>
<name>A0ABN9E020_9NEOB</name>
<gene>
    <name evidence="1" type="ORF">SPARVUS_LOCUS8599563</name>
</gene>
<dbReference type="EMBL" id="CATNWA010014875">
    <property type="protein sequence ID" value="CAI9576946.1"/>
    <property type="molecule type" value="Genomic_DNA"/>
</dbReference>
<proteinExistence type="predicted"/>
<protein>
    <submittedName>
        <fullName evidence="1">Uncharacterized protein</fullName>
    </submittedName>
</protein>
<comment type="caution">
    <text evidence="1">The sequence shown here is derived from an EMBL/GenBank/DDBJ whole genome shotgun (WGS) entry which is preliminary data.</text>
</comment>
<reference evidence="1" key="1">
    <citation type="submission" date="2023-05" db="EMBL/GenBank/DDBJ databases">
        <authorList>
            <person name="Stuckert A."/>
        </authorList>
    </citation>
    <scope>NUCLEOTIDE SEQUENCE</scope>
</reference>
<dbReference type="Proteomes" id="UP001162483">
    <property type="component" value="Unassembled WGS sequence"/>
</dbReference>
<evidence type="ECO:0000313" key="2">
    <source>
        <dbReference type="Proteomes" id="UP001162483"/>
    </source>
</evidence>